<comment type="caution">
    <text evidence="1">The sequence shown here is derived from an EMBL/GenBank/DDBJ whole genome shotgun (WGS) entry which is preliminary data.</text>
</comment>
<evidence type="ECO:0000313" key="2">
    <source>
        <dbReference type="Proteomes" id="UP000034350"/>
    </source>
</evidence>
<organism evidence="1 2">
    <name type="scientific">Vairimorpha ceranae</name>
    <dbReference type="NCBI Taxonomy" id="40302"/>
    <lineage>
        <taxon>Eukaryota</taxon>
        <taxon>Fungi</taxon>
        <taxon>Fungi incertae sedis</taxon>
        <taxon>Microsporidia</taxon>
        <taxon>Nosematidae</taxon>
        <taxon>Vairimorpha</taxon>
    </lineage>
</organism>
<dbReference type="VEuPathDB" id="MicrosporidiaDB:G9O61_00g021270"/>
<dbReference type="VEuPathDB" id="MicrosporidiaDB:AAJ76_4800030660"/>
<dbReference type="VEuPathDB" id="MicrosporidiaDB:G9O61_00g003900"/>
<dbReference type="AlphaFoldDB" id="A0A0F9WD37"/>
<dbReference type="Proteomes" id="UP000034350">
    <property type="component" value="Unassembled WGS sequence"/>
</dbReference>
<accession>A0A0F9WD37</accession>
<proteinExistence type="predicted"/>
<reference evidence="1 2" key="1">
    <citation type="journal article" date="2015" name="Environ. Microbiol.">
        <title>Genome analyses suggest the presence of polyploidy and recent human-driven expansions in eight global populations of the honeybee pathogen Nosema ceranae.</title>
        <authorList>
            <person name="Pelin A."/>
            <person name="Selman M."/>
            <person name="Aris-Brosou S."/>
            <person name="Farinelli L."/>
            <person name="Corradi N."/>
        </authorList>
    </citation>
    <scope>NUCLEOTIDE SEQUENCE [LARGE SCALE GENOMIC DNA]</scope>
    <source>
        <strain evidence="1 2">PA08 1199</strain>
    </source>
</reference>
<name>A0A0F9WD37_9MICR</name>
<keyword evidence="2" id="KW-1185">Reference proteome</keyword>
<dbReference type="GeneID" id="36320693"/>
<gene>
    <name evidence="1" type="ORF">AAJ76_4800030660</name>
</gene>
<dbReference type="RefSeq" id="XP_024330487.1">
    <property type="nucleotide sequence ID" value="XM_024475746.1"/>
</dbReference>
<dbReference type="EMBL" id="JPQZ01000048">
    <property type="protein sequence ID" value="KKO74745.1"/>
    <property type="molecule type" value="Genomic_DNA"/>
</dbReference>
<sequence>MGLFSKKSRGIGLDGIPRKRLNKTYKDIEYNHRKVQYKKKKQKEGTKKKLCELHGNTIHFSDKCFTVSEFKKLGWTKNNNNRKVCKNANELSLEGSSVGDKEISNDNTNKNYYIYNLQIKIVKQVILFKRLK</sequence>
<protein>
    <submittedName>
        <fullName evidence="1">Uncharacterized protein</fullName>
    </submittedName>
</protein>
<evidence type="ECO:0000313" key="1">
    <source>
        <dbReference type="EMBL" id="KKO74745.1"/>
    </source>
</evidence>